<feature type="domain" description="Outer membrane protein beta-barrel" evidence="2">
    <location>
        <begin position="24"/>
        <end position="176"/>
    </location>
</feature>
<dbReference type="EMBL" id="CP003349">
    <property type="protein sequence ID" value="AFD05864.1"/>
    <property type="molecule type" value="Genomic_DNA"/>
</dbReference>
<dbReference type="Pfam" id="PF13505">
    <property type="entry name" value="OMP_b-brl"/>
    <property type="match status" value="1"/>
</dbReference>
<keyword evidence="1" id="KW-0732">Signal</keyword>
<dbReference type="OrthoDB" id="947434at2"/>
<keyword evidence="4" id="KW-1185">Reference proteome</keyword>
<organism evidence="3 4">
    <name type="scientific">Solitalea canadensis (strain ATCC 29591 / DSM 3403 / JCM 21819 / LMG 8368 / NBRC 15130 / NCIMB 12057 / USAM 9D)</name>
    <name type="common">Flexibacter canadensis</name>
    <dbReference type="NCBI Taxonomy" id="929556"/>
    <lineage>
        <taxon>Bacteria</taxon>
        <taxon>Pseudomonadati</taxon>
        <taxon>Bacteroidota</taxon>
        <taxon>Sphingobacteriia</taxon>
        <taxon>Sphingobacteriales</taxon>
        <taxon>Sphingobacteriaceae</taxon>
        <taxon>Solitalea</taxon>
    </lineage>
</organism>
<evidence type="ECO:0000313" key="4">
    <source>
        <dbReference type="Proteomes" id="UP000007590"/>
    </source>
</evidence>
<protein>
    <recommendedName>
        <fullName evidence="2">Outer membrane protein beta-barrel domain-containing protein</fullName>
    </recommendedName>
</protein>
<dbReference type="RefSeq" id="WP_014679092.1">
    <property type="nucleotide sequence ID" value="NC_017770.1"/>
</dbReference>
<dbReference type="eggNOG" id="COG3637">
    <property type="taxonomic scope" value="Bacteria"/>
</dbReference>
<dbReference type="STRING" id="929556.Solca_0742"/>
<accession>H8KPG6</accession>
<reference evidence="3" key="1">
    <citation type="submission" date="2012-02" db="EMBL/GenBank/DDBJ databases">
        <title>The complete genome of Solitalea canadensis DSM 3403.</title>
        <authorList>
            <consortium name="US DOE Joint Genome Institute (JGI-PGF)"/>
            <person name="Lucas S."/>
            <person name="Copeland A."/>
            <person name="Lapidus A."/>
            <person name="Glavina del Rio T."/>
            <person name="Dalin E."/>
            <person name="Tice H."/>
            <person name="Bruce D."/>
            <person name="Goodwin L."/>
            <person name="Pitluck S."/>
            <person name="Peters L."/>
            <person name="Ovchinnikova G."/>
            <person name="Lu M."/>
            <person name="Kyrpides N."/>
            <person name="Mavromatis K."/>
            <person name="Ivanova N."/>
            <person name="Brettin T."/>
            <person name="Detter J.C."/>
            <person name="Han C."/>
            <person name="Larimer F."/>
            <person name="Land M."/>
            <person name="Hauser L."/>
            <person name="Markowitz V."/>
            <person name="Cheng J.-F."/>
            <person name="Hugenholtz P."/>
            <person name="Woyke T."/>
            <person name="Wu D."/>
            <person name="Spring S."/>
            <person name="Schroeder M."/>
            <person name="Kopitz M."/>
            <person name="Brambilla E."/>
            <person name="Klenk H.-P."/>
            <person name="Eisen J.A."/>
        </authorList>
    </citation>
    <scope>NUCLEOTIDE SEQUENCE</scope>
    <source>
        <strain evidence="3">DSM 3403</strain>
    </source>
</reference>
<sequence length="176" mass="19310">MKIIKQFLLSLFLIIICNVTIKAQGFGVRGGYNFAKVTGGDLPDKSSNNGFYVGVFYETPIIKKLLYVVPELQYSKQGFGDVSLDYINVPILAKVYILKIISLELGPQFGFKVGDSGSSSENYSYSSFDPAIAAGLSINLPFRISVNGRYISSFNEVVEGSDSKNMVFQAGLVVRF</sequence>
<dbReference type="KEGG" id="scn:Solca_0742"/>
<dbReference type="Proteomes" id="UP000007590">
    <property type="component" value="Chromosome"/>
</dbReference>
<dbReference type="InterPro" id="IPR027385">
    <property type="entry name" value="Beta-barrel_OMP"/>
</dbReference>
<dbReference type="SUPFAM" id="SSF56925">
    <property type="entry name" value="OMPA-like"/>
    <property type="match status" value="1"/>
</dbReference>
<evidence type="ECO:0000259" key="2">
    <source>
        <dbReference type="Pfam" id="PF13505"/>
    </source>
</evidence>
<dbReference type="InterPro" id="IPR011250">
    <property type="entry name" value="OMP/PagP_B-barrel"/>
</dbReference>
<evidence type="ECO:0000256" key="1">
    <source>
        <dbReference type="ARBA" id="ARBA00022729"/>
    </source>
</evidence>
<proteinExistence type="predicted"/>
<name>H8KPG6_SOLCM</name>
<dbReference type="HOGENOM" id="CLU_082049_4_3_10"/>
<evidence type="ECO:0000313" key="3">
    <source>
        <dbReference type="EMBL" id="AFD05864.1"/>
    </source>
</evidence>
<dbReference type="AlphaFoldDB" id="H8KPG6"/>
<gene>
    <name evidence="3" type="ordered locus">Solca_0742</name>
</gene>